<dbReference type="AlphaFoldDB" id="A0A7H0H5N0"/>
<name>A0A7H0H5N0_9ACTN</name>
<reference evidence="2 3" key="1">
    <citation type="submission" date="2020-08" db="EMBL/GenBank/DDBJ databases">
        <title>Genome sequence of Tessaracoccus defluvii JCM 17540T.</title>
        <authorList>
            <person name="Hyun D.-W."/>
            <person name="Bae J.-W."/>
        </authorList>
    </citation>
    <scope>NUCLEOTIDE SEQUENCE [LARGE SCALE GENOMIC DNA]</scope>
    <source>
        <strain evidence="2 3">JCM 17540</strain>
    </source>
</reference>
<keyword evidence="3" id="KW-1185">Reference proteome</keyword>
<dbReference type="InterPro" id="IPR025668">
    <property type="entry name" value="Tnp_DDE_dom"/>
</dbReference>
<proteinExistence type="predicted"/>
<dbReference type="Pfam" id="PF13701">
    <property type="entry name" value="DDE_Tnp_1_4"/>
    <property type="match status" value="1"/>
</dbReference>
<feature type="domain" description="Transposase DDE" evidence="1">
    <location>
        <begin position="18"/>
        <end position="459"/>
    </location>
</feature>
<protein>
    <submittedName>
        <fullName evidence="2">IS1380 family transposase</fullName>
    </submittedName>
</protein>
<evidence type="ECO:0000313" key="3">
    <source>
        <dbReference type="Proteomes" id="UP000516117"/>
    </source>
</evidence>
<evidence type="ECO:0000259" key="1">
    <source>
        <dbReference type="Pfam" id="PF13701"/>
    </source>
</evidence>
<dbReference type="InterPro" id="IPR047960">
    <property type="entry name" value="Transpos_IS1380"/>
</dbReference>
<gene>
    <name evidence="2" type="ORF">H9L22_17305</name>
</gene>
<dbReference type="KEGG" id="tdf:H9L22_17305"/>
<organism evidence="2 3">
    <name type="scientific">Tessaracoccus defluvii</name>
    <dbReference type="NCBI Taxonomy" id="1285901"/>
    <lineage>
        <taxon>Bacteria</taxon>
        <taxon>Bacillati</taxon>
        <taxon>Actinomycetota</taxon>
        <taxon>Actinomycetes</taxon>
        <taxon>Propionibacteriales</taxon>
        <taxon>Propionibacteriaceae</taxon>
        <taxon>Tessaracoccus</taxon>
    </lineage>
</organism>
<dbReference type="Proteomes" id="UP000516117">
    <property type="component" value="Chromosome"/>
</dbReference>
<sequence>MNSTGLYPRVHVGTAKVAAVAQAGGVLLTETIRAAGLDRALSEALVGWRKPLAVHDPGKILLDLAVSLVLGGDALSDVAVLRGEPGVYGRVASDPTVLRLIKALAEDADKAIKAISVARQQARATVWGLAGVHAPDHGATAEQPLIIDLDASLVTAHSEKQQAAPTFKRGFGFHPLLAFADHGTDGTGEALAVHLRPGNAGSNKASDHIAVTRAALAQLPDQNPRPGRRVLVRADGAGGTKDFTKWLTGRRVVYSVGFTLPMDTPDLYHEIPEWVWLPALNADGEARDGADLAEFTGLLDLSGWPKGMRVIVRRERPHPGAQLRFDDVDGYRLTAFATNTTLGTLQQLELRHSRRARCEDRIRQAKTTGLANLPLHGFDQNRIWCQIVALASELQAWTGMLALTGHEARRWEPKRLRYRLFSIPATIARRARRIHLHLSDRSPWAELILTGITRLQGLPAPAT</sequence>
<dbReference type="RefSeq" id="WP_187720975.1">
    <property type="nucleotide sequence ID" value="NZ_BAABBL010000021.1"/>
</dbReference>
<evidence type="ECO:0000313" key="2">
    <source>
        <dbReference type="EMBL" id="QNP55846.1"/>
    </source>
</evidence>
<accession>A0A7H0H5N0</accession>
<dbReference type="EMBL" id="CP060789">
    <property type="protein sequence ID" value="QNP55846.1"/>
    <property type="molecule type" value="Genomic_DNA"/>
</dbReference>
<dbReference type="NCBIfam" id="NF033539">
    <property type="entry name" value="transpos_IS1380"/>
    <property type="match status" value="1"/>
</dbReference>